<evidence type="ECO:0000313" key="3">
    <source>
        <dbReference type="EMBL" id="MBU5439027.1"/>
    </source>
</evidence>
<feature type="chain" id="PRO_5047173161" evidence="1">
    <location>
        <begin position="24"/>
        <end position="177"/>
    </location>
</feature>
<feature type="domain" description="Beta-lactamase-related" evidence="2">
    <location>
        <begin position="45"/>
        <end position="173"/>
    </location>
</feature>
<proteinExistence type="predicted"/>
<name>A0ABS6E7Z8_9FIRM</name>
<reference evidence="3 4" key="1">
    <citation type="submission" date="2021-06" db="EMBL/GenBank/DDBJ databases">
        <authorList>
            <person name="Sun Q."/>
            <person name="Li D."/>
        </authorList>
    </citation>
    <scope>NUCLEOTIDE SEQUENCE [LARGE SCALE GENOMIC DNA]</scope>
    <source>
        <strain evidence="3 4">MSJ-40</strain>
    </source>
</reference>
<comment type="caution">
    <text evidence="3">The sequence shown here is derived from an EMBL/GenBank/DDBJ whole genome shotgun (WGS) entry which is preliminary data.</text>
</comment>
<evidence type="ECO:0000313" key="4">
    <source>
        <dbReference type="Proteomes" id="UP000749471"/>
    </source>
</evidence>
<protein>
    <submittedName>
        <fullName evidence="3">Beta-lactamase family protein</fullName>
    </submittedName>
</protein>
<dbReference type="InterPro" id="IPR001466">
    <property type="entry name" value="Beta-lactam-related"/>
</dbReference>
<dbReference type="PANTHER" id="PTHR46825:SF9">
    <property type="entry name" value="BETA-LACTAMASE-RELATED DOMAIN-CONTAINING PROTEIN"/>
    <property type="match status" value="1"/>
</dbReference>
<dbReference type="InterPro" id="IPR050491">
    <property type="entry name" value="AmpC-like"/>
</dbReference>
<evidence type="ECO:0000256" key="1">
    <source>
        <dbReference type="SAM" id="SignalP"/>
    </source>
</evidence>
<keyword evidence="4" id="KW-1185">Reference proteome</keyword>
<feature type="signal peptide" evidence="1">
    <location>
        <begin position="1"/>
        <end position="23"/>
    </location>
</feature>
<sequence length="177" mass="19759">MKKLISIALILVLCISISLTTFAADDKGVLPSGITYSNMESVIDTYVEDYKGTTAAVSLAVFTGNDVLMEKAYGYSDIENTIANDKDTVFEWGSCTKLLVWASVMQLVEKDKIELNEDIRAYLSKGFFKKLKFDTPITMLNLMNYNAGWQETVIDLFIGDKKDVKELGEALQLIEPD</sequence>
<dbReference type="PANTHER" id="PTHR46825">
    <property type="entry name" value="D-ALANYL-D-ALANINE-CARBOXYPEPTIDASE/ENDOPEPTIDASE AMPH"/>
    <property type="match status" value="1"/>
</dbReference>
<evidence type="ECO:0000259" key="2">
    <source>
        <dbReference type="Pfam" id="PF00144"/>
    </source>
</evidence>
<keyword evidence="1" id="KW-0732">Signal</keyword>
<dbReference type="Pfam" id="PF00144">
    <property type="entry name" value="Beta-lactamase"/>
    <property type="match status" value="1"/>
</dbReference>
<dbReference type="EMBL" id="JAHLPM010000011">
    <property type="protein sequence ID" value="MBU5439027.1"/>
    <property type="molecule type" value="Genomic_DNA"/>
</dbReference>
<gene>
    <name evidence="3" type="ORF">KQI42_13445</name>
</gene>
<organism evidence="3 4">
    <name type="scientific">Tissierella simiarum</name>
    <dbReference type="NCBI Taxonomy" id="2841534"/>
    <lineage>
        <taxon>Bacteria</taxon>
        <taxon>Bacillati</taxon>
        <taxon>Bacillota</taxon>
        <taxon>Tissierellia</taxon>
        <taxon>Tissierellales</taxon>
        <taxon>Tissierellaceae</taxon>
        <taxon>Tissierella</taxon>
    </lineage>
</organism>
<dbReference type="Proteomes" id="UP000749471">
    <property type="component" value="Unassembled WGS sequence"/>
</dbReference>
<accession>A0ABS6E7Z8</accession>